<accession>A0A545UBR7</accession>
<sequence>MFFEGQHQDFFRPLTSKYREQILECLQLLYSRLYTSQADYSQLLSREMVIDCFQEAIARAPLLETQQDDEFNQPVRNDREQASWTLNLLLEHAWLEKQVDETTLQSTYAFTRIGRLFTQPIIELNQGRFRTRHRNTRNTRNALKIFVEQGDVYDLLDAFEYSERIISDFTDVIGELEERKRSLIQEVESQQLVQKASDEFFDFMEKRFVPDLAIRLSVDSVEKYRDEIVSTIGTARRKRKEFKLKVEQELRKTVPELVDSETQSLLFILLDKIEQRIHNASEIMLPALRRALLNFTRRADIIMRQLSFSYQGGGDQLLNNLRDLAAMDDEKFQHKMYEVSEQLAGLKVEFLDPAQLKIYTGRTRKIIDTRVEALLEMDEDARKEFYLQQVLEKAFTVNNQQMSRYLIDSLAKGHQIDLHQLPVNDAKQLLMRSHAIEAGSAGRQSSEFEFNVEETHQRVKDEYFEEADGFTLKLVNKTIDEKSE</sequence>
<dbReference type="InterPro" id="IPR043773">
    <property type="entry name" value="JetA"/>
</dbReference>
<evidence type="ECO:0000313" key="3">
    <source>
        <dbReference type="Proteomes" id="UP000315439"/>
    </source>
</evidence>
<keyword evidence="2" id="KW-0969">Cilium</keyword>
<dbReference type="AlphaFoldDB" id="A0A545UBR7"/>
<keyword evidence="2" id="KW-0282">Flagellum</keyword>
<feature type="coiled-coil region" evidence="1">
    <location>
        <begin position="166"/>
        <end position="193"/>
    </location>
</feature>
<dbReference type="RefSeq" id="WP_142894385.1">
    <property type="nucleotide sequence ID" value="NZ_ML660165.1"/>
</dbReference>
<organism evidence="2 3">
    <name type="scientific">Aliikangiella coralliicola</name>
    <dbReference type="NCBI Taxonomy" id="2592383"/>
    <lineage>
        <taxon>Bacteria</taxon>
        <taxon>Pseudomonadati</taxon>
        <taxon>Pseudomonadota</taxon>
        <taxon>Gammaproteobacteria</taxon>
        <taxon>Oceanospirillales</taxon>
        <taxon>Pleioneaceae</taxon>
        <taxon>Aliikangiella</taxon>
    </lineage>
</organism>
<proteinExistence type="predicted"/>
<dbReference type="Proteomes" id="UP000315439">
    <property type="component" value="Unassembled WGS sequence"/>
</dbReference>
<reference evidence="2 3" key="1">
    <citation type="submission" date="2019-07" db="EMBL/GenBank/DDBJ databases">
        <title>Draft genome for Aliikangiella sp. M105.</title>
        <authorList>
            <person name="Wang G."/>
        </authorList>
    </citation>
    <scope>NUCLEOTIDE SEQUENCE [LARGE SCALE GENOMIC DNA]</scope>
    <source>
        <strain evidence="2 3">M105</strain>
    </source>
</reference>
<protein>
    <submittedName>
        <fullName evidence="2">Flagellar protein FliT</fullName>
    </submittedName>
</protein>
<dbReference type="OrthoDB" id="8881537at2"/>
<dbReference type="EMBL" id="VIKS01000009">
    <property type="protein sequence ID" value="TQV86912.1"/>
    <property type="molecule type" value="Genomic_DNA"/>
</dbReference>
<keyword evidence="3" id="KW-1185">Reference proteome</keyword>
<keyword evidence="1" id="KW-0175">Coiled coil</keyword>
<gene>
    <name evidence="2" type="ORF">FLL46_13930</name>
</gene>
<evidence type="ECO:0000256" key="1">
    <source>
        <dbReference type="SAM" id="Coils"/>
    </source>
</evidence>
<comment type="caution">
    <text evidence="2">The sequence shown here is derived from an EMBL/GenBank/DDBJ whole genome shotgun (WGS) entry which is preliminary data.</text>
</comment>
<keyword evidence="2" id="KW-0966">Cell projection</keyword>
<dbReference type="Pfam" id="PF18982">
    <property type="entry name" value="JetA"/>
    <property type="match status" value="1"/>
</dbReference>
<name>A0A545UBR7_9GAMM</name>
<evidence type="ECO:0000313" key="2">
    <source>
        <dbReference type="EMBL" id="TQV86912.1"/>
    </source>
</evidence>